<evidence type="ECO:0000313" key="8">
    <source>
        <dbReference type="EMBL" id="ACY17669.1"/>
    </source>
</evidence>
<dbReference type="KEGG" id="hoh:Hoch_5181"/>
<keyword evidence="9" id="KW-1185">Reference proteome</keyword>
<name>D0LWL9_HALO1</name>
<comment type="subcellular location">
    <subcellularLocation>
        <location evidence="6">Cytoplasm</location>
    </subcellularLocation>
</comment>
<dbReference type="PANTHER" id="PTHR11046">
    <property type="entry name" value="OLIGORIBONUCLEASE, MITOCHONDRIAL"/>
    <property type="match status" value="1"/>
</dbReference>
<organism evidence="8 9">
    <name type="scientific">Haliangium ochraceum (strain DSM 14365 / JCM 11303 / SMP-2)</name>
    <dbReference type="NCBI Taxonomy" id="502025"/>
    <lineage>
        <taxon>Bacteria</taxon>
        <taxon>Pseudomonadati</taxon>
        <taxon>Myxococcota</taxon>
        <taxon>Polyangia</taxon>
        <taxon>Haliangiales</taxon>
        <taxon>Kofleriaceae</taxon>
        <taxon>Haliangium</taxon>
    </lineage>
</organism>
<dbReference type="InterPro" id="IPR022894">
    <property type="entry name" value="Oligoribonuclease"/>
</dbReference>
<comment type="function">
    <text evidence="6">3'-to-5' exoribonuclease specific for small oligoribonucleotides.</text>
</comment>
<dbReference type="EMBL" id="CP001804">
    <property type="protein sequence ID" value="ACY17669.1"/>
    <property type="molecule type" value="Genomic_DNA"/>
</dbReference>
<dbReference type="PANTHER" id="PTHR11046:SF0">
    <property type="entry name" value="OLIGORIBONUCLEASE, MITOCHONDRIAL"/>
    <property type="match status" value="1"/>
</dbReference>
<evidence type="ECO:0000256" key="6">
    <source>
        <dbReference type="HAMAP-Rule" id="MF_00045"/>
    </source>
</evidence>
<dbReference type="GO" id="GO:0005737">
    <property type="term" value="C:cytoplasm"/>
    <property type="evidence" value="ECO:0007669"/>
    <property type="project" value="UniProtKB-SubCell"/>
</dbReference>
<gene>
    <name evidence="6" type="primary">orn</name>
    <name evidence="8" type="ordered locus">Hoch_5181</name>
</gene>
<accession>D0LWL9</accession>
<dbReference type="Pfam" id="PF00929">
    <property type="entry name" value="RNase_T"/>
    <property type="match status" value="1"/>
</dbReference>
<evidence type="ECO:0000259" key="7">
    <source>
        <dbReference type="SMART" id="SM00479"/>
    </source>
</evidence>
<reference evidence="8 9" key="1">
    <citation type="journal article" date="2010" name="Stand. Genomic Sci.">
        <title>Complete genome sequence of Haliangium ochraceum type strain (SMP-2).</title>
        <authorList>
            <consortium name="US DOE Joint Genome Institute (JGI-PGF)"/>
            <person name="Ivanova N."/>
            <person name="Daum C."/>
            <person name="Lang E."/>
            <person name="Abt B."/>
            <person name="Kopitz M."/>
            <person name="Saunders E."/>
            <person name="Lapidus A."/>
            <person name="Lucas S."/>
            <person name="Glavina Del Rio T."/>
            <person name="Nolan M."/>
            <person name="Tice H."/>
            <person name="Copeland A."/>
            <person name="Cheng J.F."/>
            <person name="Chen F."/>
            <person name="Bruce D."/>
            <person name="Goodwin L."/>
            <person name="Pitluck S."/>
            <person name="Mavromatis K."/>
            <person name="Pati A."/>
            <person name="Mikhailova N."/>
            <person name="Chen A."/>
            <person name="Palaniappan K."/>
            <person name="Land M."/>
            <person name="Hauser L."/>
            <person name="Chang Y.J."/>
            <person name="Jeffries C.D."/>
            <person name="Detter J.C."/>
            <person name="Brettin T."/>
            <person name="Rohde M."/>
            <person name="Goker M."/>
            <person name="Bristow J."/>
            <person name="Markowitz V."/>
            <person name="Eisen J.A."/>
            <person name="Hugenholtz P."/>
            <person name="Kyrpides N.C."/>
            <person name="Klenk H.P."/>
        </authorList>
    </citation>
    <scope>NUCLEOTIDE SEQUENCE [LARGE SCALE GENOMIC DNA]</scope>
    <source>
        <strain evidence="9">DSM 14365 / CIP 107738 / JCM 11303 / AJ 13395 / SMP-2</strain>
    </source>
</reference>
<dbReference type="OrthoDB" id="9801329at2"/>
<keyword evidence="6" id="KW-0963">Cytoplasm</keyword>
<dbReference type="Proteomes" id="UP000001880">
    <property type="component" value="Chromosome"/>
</dbReference>
<keyword evidence="2 6" id="KW-0540">Nuclease</keyword>
<sequence length="187" mass="21546">MTAKNPLIWMDLEMTGLDPERERIIEIAVLITDNALEIVAEGPDLVVHQPESLLEQMDDWNRKHHGASGLTERVRASQVSEAEAEAQVLAFLREHVKQGAAPLAGNSIHQDRRFLRRYMPQIDDYLHYRNVDVSSVKELVKRWYPAVYSKRPSKVGTHRALDDIRESVAELRYYRDQVFVPLSDDSQ</sequence>
<dbReference type="RefSeq" id="WP_012830261.1">
    <property type="nucleotide sequence ID" value="NC_013440.1"/>
</dbReference>
<proteinExistence type="inferred from homology"/>
<dbReference type="GO" id="GO:0006259">
    <property type="term" value="P:DNA metabolic process"/>
    <property type="evidence" value="ECO:0007669"/>
    <property type="project" value="UniProtKB-ARBA"/>
</dbReference>
<dbReference type="InterPro" id="IPR013520">
    <property type="entry name" value="Ribonucl_H"/>
</dbReference>
<dbReference type="HOGENOM" id="CLU_064761_2_0_7"/>
<protein>
    <recommendedName>
        <fullName evidence="5 6">Oligoribonuclease</fullName>
        <ecNumber evidence="6">3.1.-.-</ecNumber>
    </recommendedName>
</protein>
<dbReference type="GO" id="GO:0000175">
    <property type="term" value="F:3'-5'-RNA exonuclease activity"/>
    <property type="evidence" value="ECO:0007669"/>
    <property type="project" value="InterPro"/>
</dbReference>
<keyword evidence="3 6" id="KW-0378">Hydrolase</keyword>
<evidence type="ECO:0000313" key="9">
    <source>
        <dbReference type="Proteomes" id="UP000001880"/>
    </source>
</evidence>
<dbReference type="InterPro" id="IPR036397">
    <property type="entry name" value="RNaseH_sf"/>
</dbReference>
<dbReference type="Gene3D" id="3.30.420.10">
    <property type="entry name" value="Ribonuclease H-like superfamily/Ribonuclease H"/>
    <property type="match status" value="1"/>
</dbReference>
<keyword evidence="4 6" id="KW-0269">Exonuclease</keyword>
<dbReference type="AlphaFoldDB" id="D0LWL9"/>
<dbReference type="NCBIfam" id="NF003765">
    <property type="entry name" value="PRK05359.1"/>
    <property type="match status" value="1"/>
</dbReference>
<dbReference type="SUPFAM" id="SSF53098">
    <property type="entry name" value="Ribonuclease H-like"/>
    <property type="match status" value="1"/>
</dbReference>
<dbReference type="GO" id="GO:0003676">
    <property type="term" value="F:nucleic acid binding"/>
    <property type="evidence" value="ECO:0007669"/>
    <property type="project" value="InterPro"/>
</dbReference>
<dbReference type="FunFam" id="3.30.420.10:FF:000003">
    <property type="entry name" value="Oligoribonuclease"/>
    <property type="match status" value="1"/>
</dbReference>
<feature type="active site" evidence="6">
    <location>
        <position position="128"/>
    </location>
</feature>
<dbReference type="HAMAP" id="MF_00045">
    <property type="entry name" value="Oligoribonuclease"/>
    <property type="match status" value="1"/>
</dbReference>
<evidence type="ECO:0000256" key="1">
    <source>
        <dbReference type="ARBA" id="ARBA00009921"/>
    </source>
</evidence>
<evidence type="ECO:0000256" key="2">
    <source>
        <dbReference type="ARBA" id="ARBA00022722"/>
    </source>
</evidence>
<dbReference type="SMART" id="SM00479">
    <property type="entry name" value="EXOIII"/>
    <property type="match status" value="1"/>
</dbReference>
<evidence type="ECO:0000256" key="5">
    <source>
        <dbReference type="ARBA" id="ARBA00070964"/>
    </source>
</evidence>
<dbReference type="STRING" id="502025.Hoch_5181"/>
<dbReference type="CDD" id="cd06135">
    <property type="entry name" value="Orn"/>
    <property type="match status" value="1"/>
</dbReference>
<dbReference type="InterPro" id="IPR012337">
    <property type="entry name" value="RNaseH-like_sf"/>
</dbReference>
<dbReference type="EC" id="3.1.-.-" evidence="6"/>
<evidence type="ECO:0000256" key="4">
    <source>
        <dbReference type="ARBA" id="ARBA00022839"/>
    </source>
</evidence>
<feature type="domain" description="Exonuclease" evidence="7">
    <location>
        <begin position="6"/>
        <end position="180"/>
    </location>
</feature>
<comment type="similarity">
    <text evidence="1 6">Belongs to the oligoribonuclease family.</text>
</comment>
<evidence type="ECO:0000256" key="3">
    <source>
        <dbReference type="ARBA" id="ARBA00022801"/>
    </source>
</evidence>
<dbReference type="eggNOG" id="COG1949">
    <property type="taxonomic scope" value="Bacteria"/>
</dbReference>